<dbReference type="Pfam" id="PF04893">
    <property type="entry name" value="Yip1"/>
    <property type="match status" value="1"/>
</dbReference>
<reference evidence="7" key="1">
    <citation type="submission" date="2020-07" db="EMBL/GenBank/DDBJ databases">
        <title>Huge and variable diversity of episymbiotic CPR bacteria and DPANN archaea in groundwater ecosystems.</title>
        <authorList>
            <person name="He C.Y."/>
            <person name="Keren R."/>
            <person name="Whittaker M."/>
            <person name="Farag I.F."/>
            <person name="Doudna J."/>
            <person name="Cate J.H.D."/>
            <person name="Banfield J.F."/>
        </authorList>
    </citation>
    <scope>NUCLEOTIDE SEQUENCE</scope>
    <source>
        <strain evidence="7">NC_groundwater_1813_Pr3_B-0.1um_71_17</strain>
    </source>
</reference>
<name>A0A933SAY0_UNCEI</name>
<evidence type="ECO:0000313" key="8">
    <source>
        <dbReference type="Proteomes" id="UP000696931"/>
    </source>
</evidence>
<accession>A0A933SAY0</accession>
<comment type="subcellular location">
    <subcellularLocation>
        <location evidence="1">Membrane</location>
        <topology evidence="1">Multi-pass membrane protein</topology>
    </subcellularLocation>
</comment>
<evidence type="ECO:0000256" key="2">
    <source>
        <dbReference type="ARBA" id="ARBA00022692"/>
    </source>
</evidence>
<protein>
    <submittedName>
        <fullName evidence="7">YIP1 family protein</fullName>
    </submittedName>
</protein>
<keyword evidence="4 5" id="KW-0472">Membrane</keyword>
<dbReference type="AlphaFoldDB" id="A0A933SAY0"/>
<dbReference type="GO" id="GO:0016020">
    <property type="term" value="C:membrane"/>
    <property type="evidence" value="ECO:0007669"/>
    <property type="project" value="UniProtKB-SubCell"/>
</dbReference>
<evidence type="ECO:0000313" key="7">
    <source>
        <dbReference type="EMBL" id="MBI5168964.1"/>
    </source>
</evidence>
<dbReference type="Proteomes" id="UP000696931">
    <property type="component" value="Unassembled WGS sequence"/>
</dbReference>
<keyword evidence="3 5" id="KW-1133">Transmembrane helix</keyword>
<evidence type="ECO:0000256" key="4">
    <source>
        <dbReference type="ARBA" id="ARBA00023136"/>
    </source>
</evidence>
<keyword evidence="2 5" id="KW-0812">Transmembrane</keyword>
<evidence type="ECO:0000256" key="3">
    <source>
        <dbReference type="ARBA" id="ARBA00022989"/>
    </source>
</evidence>
<feature type="domain" description="Yip1" evidence="6">
    <location>
        <begin position="27"/>
        <end position="244"/>
    </location>
</feature>
<organism evidence="7 8">
    <name type="scientific">Eiseniibacteriota bacterium</name>
    <dbReference type="NCBI Taxonomy" id="2212470"/>
    <lineage>
        <taxon>Bacteria</taxon>
        <taxon>Candidatus Eiseniibacteriota</taxon>
    </lineage>
</organism>
<dbReference type="InterPro" id="IPR006977">
    <property type="entry name" value="Yip1_dom"/>
</dbReference>
<feature type="transmembrane region" description="Helical" evidence="5">
    <location>
        <begin position="45"/>
        <end position="64"/>
    </location>
</feature>
<evidence type="ECO:0000259" key="6">
    <source>
        <dbReference type="Pfam" id="PF04893"/>
    </source>
</evidence>
<feature type="transmembrane region" description="Helical" evidence="5">
    <location>
        <begin position="111"/>
        <end position="133"/>
    </location>
</feature>
<feature type="transmembrane region" description="Helical" evidence="5">
    <location>
        <begin position="227"/>
        <end position="250"/>
    </location>
</feature>
<dbReference type="EMBL" id="JACRIW010000038">
    <property type="protein sequence ID" value="MBI5168964.1"/>
    <property type="molecule type" value="Genomic_DNA"/>
</dbReference>
<evidence type="ECO:0000256" key="5">
    <source>
        <dbReference type="SAM" id="Phobius"/>
    </source>
</evidence>
<evidence type="ECO:0000256" key="1">
    <source>
        <dbReference type="ARBA" id="ARBA00004141"/>
    </source>
</evidence>
<comment type="caution">
    <text evidence="7">The sequence shown here is derived from an EMBL/GenBank/DDBJ whole genome shotgun (WGS) entry which is preliminary data.</text>
</comment>
<feature type="transmembrane region" description="Helical" evidence="5">
    <location>
        <begin position="201"/>
        <end position="220"/>
    </location>
</feature>
<sequence>MSSTDFTTTPPSAPAGVRLSPLERARRVFVSPSTAWEGLEEQVQWWIPMVLLTLVTVGLFFLLYQRAYLPMMLDQLDQQVVNGQLPAEQVDRMEQVYSGVPAQLMIMATQVIAVVLITLLWASVTAFGIGFVLGGRLSYRLALEAVCWSSLVSIPAQILVAAMAWSQETMKGVHVGLAALLPQADTPSKLQTGLTVFLDSISPFSVWNLFVLVVACSTFSRLPRRNVAWVLVSLYLALFAIGAVLSALFAPGA</sequence>
<gene>
    <name evidence="7" type="ORF">HZA61_05725</name>
</gene>
<proteinExistence type="predicted"/>